<feature type="transmembrane region" description="Helical" evidence="6">
    <location>
        <begin position="760"/>
        <end position="781"/>
    </location>
</feature>
<dbReference type="GO" id="GO:0005886">
    <property type="term" value="C:plasma membrane"/>
    <property type="evidence" value="ECO:0007669"/>
    <property type="project" value="UniProtKB-SubCell"/>
</dbReference>
<dbReference type="InterPro" id="IPR003838">
    <property type="entry name" value="ABC3_permease_C"/>
</dbReference>
<dbReference type="Proteomes" id="UP000439986">
    <property type="component" value="Unassembled WGS sequence"/>
</dbReference>
<protein>
    <submittedName>
        <fullName evidence="9">FtsX-like permease family protein</fullName>
    </submittedName>
</protein>
<feature type="transmembrane region" description="Helical" evidence="6">
    <location>
        <begin position="344"/>
        <end position="366"/>
    </location>
</feature>
<accession>A0A844D8S1</accession>
<name>A0A844D8S1_9BURK</name>
<feature type="domain" description="MacB-like periplasmic core" evidence="8">
    <location>
        <begin position="21"/>
        <end position="234"/>
    </location>
</feature>
<reference evidence="9 10" key="1">
    <citation type="submission" date="2019-11" db="EMBL/GenBank/DDBJ databases">
        <title>Novel species isolated from a subtropical stream in China.</title>
        <authorList>
            <person name="Lu H."/>
        </authorList>
    </citation>
    <scope>NUCLEOTIDE SEQUENCE [LARGE SCALE GENOMIC DNA]</scope>
    <source>
        <strain evidence="9 10">FT26W</strain>
    </source>
</reference>
<keyword evidence="10" id="KW-1185">Reference proteome</keyword>
<dbReference type="PANTHER" id="PTHR30572:SF18">
    <property type="entry name" value="ABC-TYPE MACROLIDE FAMILY EXPORT SYSTEM PERMEASE COMPONENT 2"/>
    <property type="match status" value="1"/>
</dbReference>
<dbReference type="GO" id="GO:0022857">
    <property type="term" value="F:transmembrane transporter activity"/>
    <property type="evidence" value="ECO:0007669"/>
    <property type="project" value="TreeGrafter"/>
</dbReference>
<feature type="transmembrane region" description="Helical" evidence="6">
    <location>
        <begin position="676"/>
        <end position="700"/>
    </location>
</feature>
<dbReference type="Pfam" id="PF02687">
    <property type="entry name" value="FtsX"/>
    <property type="match status" value="2"/>
</dbReference>
<dbReference type="InterPro" id="IPR050250">
    <property type="entry name" value="Macrolide_Exporter_MacB"/>
</dbReference>
<feature type="transmembrane region" description="Helical" evidence="6">
    <location>
        <begin position="431"/>
        <end position="452"/>
    </location>
</feature>
<evidence type="ECO:0000256" key="3">
    <source>
        <dbReference type="ARBA" id="ARBA00022692"/>
    </source>
</evidence>
<dbReference type="Pfam" id="PF12704">
    <property type="entry name" value="MacB_PCD"/>
    <property type="match status" value="1"/>
</dbReference>
<dbReference type="PANTHER" id="PTHR30572">
    <property type="entry name" value="MEMBRANE COMPONENT OF TRANSPORTER-RELATED"/>
    <property type="match status" value="1"/>
</dbReference>
<dbReference type="EMBL" id="WKJL01000016">
    <property type="protein sequence ID" value="MRW86445.1"/>
    <property type="molecule type" value="Genomic_DNA"/>
</dbReference>
<comment type="subcellular location">
    <subcellularLocation>
        <location evidence="1">Cell membrane</location>
        <topology evidence="1">Multi-pass membrane protein</topology>
    </subcellularLocation>
</comment>
<dbReference type="PROSITE" id="PS51257">
    <property type="entry name" value="PROKAR_LIPOPROTEIN"/>
    <property type="match status" value="1"/>
</dbReference>
<feature type="transmembrane region" description="Helical" evidence="6">
    <location>
        <begin position="290"/>
        <end position="311"/>
    </location>
</feature>
<feature type="domain" description="ABC3 transporter permease C-terminal" evidence="7">
    <location>
        <begin position="297"/>
        <end position="405"/>
    </location>
</feature>
<keyword evidence="4 6" id="KW-1133">Transmembrane helix</keyword>
<dbReference type="InterPro" id="IPR025857">
    <property type="entry name" value="MacB_PCD"/>
</dbReference>
<feature type="domain" description="ABC3 transporter permease C-terminal" evidence="7">
    <location>
        <begin position="681"/>
        <end position="792"/>
    </location>
</feature>
<evidence type="ECO:0000256" key="5">
    <source>
        <dbReference type="ARBA" id="ARBA00023136"/>
    </source>
</evidence>
<evidence type="ECO:0000259" key="7">
    <source>
        <dbReference type="Pfam" id="PF02687"/>
    </source>
</evidence>
<feature type="transmembrane region" description="Helical" evidence="6">
    <location>
        <begin position="728"/>
        <end position="748"/>
    </location>
</feature>
<keyword evidence="3 6" id="KW-0812">Transmembrane</keyword>
<feature type="transmembrane region" description="Helical" evidence="6">
    <location>
        <begin position="21"/>
        <end position="41"/>
    </location>
</feature>
<dbReference type="RefSeq" id="WP_154359696.1">
    <property type="nucleotide sequence ID" value="NZ_WKJL01000016.1"/>
</dbReference>
<dbReference type="AlphaFoldDB" id="A0A844D8S1"/>
<evidence type="ECO:0000313" key="10">
    <source>
        <dbReference type="Proteomes" id="UP000439986"/>
    </source>
</evidence>
<comment type="caution">
    <text evidence="9">The sequence shown here is derived from an EMBL/GenBank/DDBJ whole genome shotgun (WGS) entry which is preliminary data.</text>
</comment>
<keyword evidence="2" id="KW-1003">Cell membrane</keyword>
<evidence type="ECO:0000256" key="1">
    <source>
        <dbReference type="ARBA" id="ARBA00004651"/>
    </source>
</evidence>
<evidence type="ECO:0000256" key="6">
    <source>
        <dbReference type="SAM" id="Phobius"/>
    </source>
</evidence>
<proteinExistence type="predicted"/>
<evidence type="ECO:0000313" key="9">
    <source>
        <dbReference type="EMBL" id="MRW86445.1"/>
    </source>
</evidence>
<evidence type="ECO:0000259" key="8">
    <source>
        <dbReference type="Pfam" id="PF12704"/>
    </source>
</evidence>
<evidence type="ECO:0000256" key="4">
    <source>
        <dbReference type="ARBA" id="ARBA00022989"/>
    </source>
</evidence>
<organism evidence="9 10">
    <name type="scientific">Duganella aquatilis</name>
    <dbReference type="NCBI Taxonomy" id="2666082"/>
    <lineage>
        <taxon>Bacteria</taxon>
        <taxon>Pseudomonadati</taxon>
        <taxon>Pseudomonadota</taxon>
        <taxon>Betaproteobacteria</taxon>
        <taxon>Burkholderiales</taxon>
        <taxon>Oxalobacteraceae</taxon>
        <taxon>Telluria group</taxon>
        <taxon>Duganella</taxon>
    </lineage>
</organism>
<keyword evidence="5 6" id="KW-0472">Membrane</keyword>
<sequence>MTLRDFRIGWRLLLQHPAYSLVVTGGLSIGFAACFLLFGFVEFCLNYNSAVPHNDRVVMAKQRINIFPRPEWQAMAFLPLRDVALASGMVEEASIAKPIETPLRVGAELHTLNVQAVDPEFRTMFAVRTLDGDLQAALTQADGVALTVTGARKLFGDGAVLGRAIDIGGTALQVRALLRDPPANSTQLYEALVGSNSSAWSDRAKVMDQWVSGGLYLKLRPGASMPALNALLQQASDNSPISQQMGSIIAGTRNGAKVTDISLLPLRDAYFDEDLAASRAGDQYGQRSSVYSLLAGGLLILLLATINYVNLATVRTLRRQREIGIRKLLGVGAWRLTRQFLSEAVLTAVLAAGAGLLLAWLLLPVFSDLVNRPLGGMFTLRACVLALVFSVLVGVCAGAYPAWLAHHALPGPALAGRGNSETVGGLWVRRVLTVLQFASAMALSATAMAVGWQTWFATHASPGFDPDHLLVLALSSYGQSNPLNTAFVEQLRRVPQVEGVATISEAVGRDVSKSINRIRGGNGTDVPMESKYVSANWFALHGLHAEFGEAFDPRRDGDGSEEQEVKKAMVNAAGALALGYATPQEAVGHMLKSDYRIIGIAPDVRFQGVRNPSRAVIYFVRPASVLTIRTRLGLDAAYDAIGPLWRSHFPNDIMELKTQESVLAERYVGDARLIRILTATSAIAVALAGFGIYVLSAYSVQRRRREIVMRKLHGAGRSDIALMMAREFSVLVCTGALLGLPLAWLAIQRYLASYVEHAPLVAWTLAAALGMALLVALLATARHTLTALRMSPALALRD</sequence>
<gene>
    <name evidence="9" type="ORF">GJ698_20430</name>
</gene>
<evidence type="ECO:0000256" key="2">
    <source>
        <dbReference type="ARBA" id="ARBA00022475"/>
    </source>
</evidence>
<feature type="transmembrane region" description="Helical" evidence="6">
    <location>
        <begin position="378"/>
        <end position="400"/>
    </location>
</feature>